<proteinExistence type="predicted"/>
<evidence type="ECO:0000313" key="1">
    <source>
        <dbReference type="EMBL" id="KAH9418933.1"/>
    </source>
</evidence>
<gene>
    <name evidence="1" type="ORF">DERP_004261</name>
</gene>
<evidence type="ECO:0000313" key="2">
    <source>
        <dbReference type="Proteomes" id="UP000887458"/>
    </source>
</evidence>
<comment type="caution">
    <text evidence="1">The sequence shown here is derived from an EMBL/GenBank/DDBJ whole genome shotgun (WGS) entry which is preliminary data.</text>
</comment>
<sequence>MPMIHSCSGLIPIDNSNDKYTLVNVGNKSVVCGRKPHERINSSPNGIIRFSAILTVSNHLTYESKQIRLDLSNAIVGQRNNRFAPKIANSSRTFCASCLSTTINSAIASTRPAPLTAVQRYFPASVPCRCTDCICNVARLSSIETECRFRSKFLLLLIV</sequence>
<reference evidence="1 2" key="1">
    <citation type="journal article" date="2018" name="J. Allergy Clin. Immunol.">
        <title>High-quality assembly of Dermatophagoides pteronyssinus genome and transcriptome reveals a wide range of novel allergens.</title>
        <authorList>
            <person name="Liu X.Y."/>
            <person name="Yang K.Y."/>
            <person name="Wang M.Q."/>
            <person name="Kwok J.S."/>
            <person name="Zeng X."/>
            <person name="Yang Z."/>
            <person name="Xiao X.J."/>
            <person name="Lau C.P."/>
            <person name="Li Y."/>
            <person name="Huang Z.M."/>
            <person name="Ba J.G."/>
            <person name="Yim A.K."/>
            <person name="Ouyang C.Y."/>
            <person name="Ngai S.M."/>
            <person name="Chan T.F."/>
            <person name="Leung E.L."/>
            <person name="Liu L."/>
            <person name="Liu Z.G."/>
            <person name="Tsui S.K."/>
        </authorList>
    </citation>
    <scope>NUCLEOTIDE SEQUENCE [LARGE SCALE GENOMIC DNA]</scope>
    <source>
        <strain evidence="1">Derp</strain>
    </source>
</reference>
<protein>
    <submittedName>
        <fullName evidence="1">Uncharacterized protein</fullName>
    </submittedName>
</protein>
<name>A0ABQ8J8N9_DERPT</name>
<dbReference type="EMBL" id="NJHN03000062">
    <property type="protein sequence ID" value="KAH9418933.1"/>
    <property type="molecule type" value="Genomic_DNA"/>
</dbReference>
<accession>A0ABQ8J8N9</accession>
<reference evidence="1 2" key="2">
    <citation type="journal article" date="2022" name="Mol. Biol. Evol.">
        <title>Comparative Genomics Reveals Insights into the Divergent Evolution of Astigmatic Mites and Household Pest Adaptations.</title>
        <authorList>
            <person name="Xiong Q."/>
            <person name="Wan A.T."/>
            <person name="Liu X."/>
            <person name="Fung C.S."/>
            <person name="Xiao X."/>
            <person name="Malainual N."/>
            <person name="Hou J."/>
            <person name="Wang L."/>
            <person name="Wang M."/>
            <person name="Yang K.Y."/>
            <person name="Cui Y."/>
            <person name="Leung E.L."/>
            <person name="Nong W."/>
            <person name="Shin S.K."/>
            <person name="Au S.W."/>
            <person name="Jeong K.Y."/>
            <person name="Chew F.T."/>
            <person name="Hui J.H."/>
            <person name="Leung T.F."/>
            <person name="Tungtrongchitr A."/>
            <person name="Zhong N."/>
            <person name="Liu Z."/>
            <person name="Tsui S.K."/>
        </authorList>
    </citation>
    <scope>NUCLEOTIDE SEQUENCE [LARGE SCALE GENOMIC DNA]</scope>
    <source>
        <strain evidence="1">Derp</strain>
    </source>
</reference>
<organism evidence="1 2">
    <name type="scientific">Dermatophagoides pteronyssinus</name>
    <name type="common">European house dust mite</name>
    <dbReference type="NCBI Taxonomy" id="6956"/>
    <lineage>
        <taxon>Eukaryota</taxon>
        <taxon>Metazoa</taxon>
        <taxon>Ecdysozoa</taxon>
        <taxon>Arthropoda</taxon>
        <taxon>Chelicerata</taxon>
        <taxon>Arachnida</taxon>
        <taxon>Acari</taxon>
        <taxon>Acariformes</taxon>
        <taxon>Sarcoptiformes</taxon>
        <taxon>Astigmata</taxon>
        <taxon>Psoroptidia</taxon>
        <taxon>Analgoidea</taxon>
        <taxon>Pyroglyphidae</taxon>
        <taxon>Dermatophagoidinae</taxon>
        <taxon>Dermatophagoides</taxon>
    </lineage>
</organism>
<dbReference type="Proteomes" id="UP000887458">
    <property type="component" value="Unassembled WGS sequence"/>
</dbReference>
<keyword evidence="2" id="KW-1185">Reference proteome</keyword>